<evidence type="ECO:0000256" key="6">
    <source>
        <dbReference type="ARBA" id="ARBA00023242"/>
    </source>
</evidence>
<gene>
    <name evidence="9" type="ORF">BSTOLATCC_MIC61075</name>
</gene>
<dbReference type="EMBL" id="CAJZBQ010000058">
    <property type="protein sequence ID" value="CAG9334459.1"/>
    <property type="molecule type" value="Genomic_DNA"/>
</dbReference>
<dbReference type="Proteomes" id="UP001162131">
    <property type="component" value="Unassembled WGS sequence"/>
</dbReference>
<keyword evidence="2" id="KW-0479">Metal-binding</keyword>
<dbReference type="PANTHER" id="PTHR24394:SF29">
    <property type="entry name" value="MYONEURIN"/>
    <property type="match status" value="1"/>
</dbReference>
<dbReference type="InterPro" id="IPR036236">
    <property type="entry name" value="Znf_C2H2_sf"/>
</dbReference>
<evidence type="ECO:0000256" key="7">
    <source>
        <dbReference type="PROSITE-ProRule" id="PRU00042"/>
    </source>
</evidence>
<dbReference type="SUPFAM" id="SSF57667">
    <property type="entry name" value="beta-beta-alpha zinc fingers"/>
    <property type="match status" value="1"/>
</dbReference>
<evidence type="ECO:0000256" key="2">
    <source>
        <dbReference type="ARBA" id="ARBA00022723"/>
    </source>
</evidence>
<dbReference type="GO" id="GO:0005634">
    <property type="term" value="C:nucleus"/>
    <property type="evidence" value="ECO:0007669"/>
    <property type="project" value="UniProtKB-SubCell"/>
</dbReference>
<dbReference type="Gene3D" id="3.30.160.60">
    <property type="entry name" value="Classic Zinc Finger"/>
    <property type="match status" value="2"/>
</dbReference>
<dbReference type="PROSITE" id="PS00028">
    <property type="entry name" value="ZINC_FINGER_C2H2_1"/>
    <property type="match status" value="1"/>
</dbReference>
<feature type="domain" description="C2H2-type" evidence="8">
    <location>
        <begin position="88"/>
        <end position="117"/>
    </location>
</feature>
<keyword evidence="3" id="KW-0677">Repeat</keyword>
<organism evidence="9 10">
    <name type="scientific">Blepharisma stoltei</name>
    <dbReference type="NCBI Taxonomy" id="1481888"/>
    <lineage>
        <taxon>Eukaryota</taxon>
        <taxon>Sar</taxon>
        <taxon>Alveolata</taxon>
        <taxon>Ciliophora</taxon>
        <taxon>Postciliodesmatophora</taxon>
        <taxon>Heterotrichea</taxon>
        <taxon>Heterotrichida</taxon>
        <taxon>Blepharismidae</taxon>
        <taxon>Blepharisma</taxon>
    </lineage>
</organism>
<name>A0AAU9K8X4_9CILI</name>
<sequence length="153" mass="17537">MENDSNAIGIDRQAELPEPLTLNASFKQASSLYPCPHCILSFGSHRELGYHINEKSIDMTKKEEKGIENQLDSSLDESEIESSGSMKYACEECQRSFISYRGLKQHNGKMHDLGKKPFACDYCGKKFKIKYALSTHMKTCNQIIRKYQNVKFR</sequence>
<dbReference type="PROSITE" id="PS50157">
    <property type="entry name" value="ZINC_FINGER_C2H2_2"/>
    <property type="match status" value="2"/>
</dbReference>
<evidence type="ECO:0000256" key="4">
    <source>
        <dbReference type="ARBA" id="ARBA00022771"/>
    </source>
</evidence>
<evidence type="ECO:0000256" key="3">
    <source>
        <dbReference type="ARBA" id="ARBA00022737"/>
    </source>
</evidence>
<comment type="caution">
    <text evidence="9">The sequence shown here is derived from an EMBL/GenBank/DDBJ whole genome shotgun (WGS) entry which is preliminary data.</text>
</comment>
<dbReference type="AlphaFoldDB" id="A0AAU9K8X4"/>
<evidence type="ECO:0000313" key="10">
    <source>
        <dbReference type="Proteomes" id="UP001162131"/>
    </source>
</evidence>
<evidence type="ECO:0000259" key="8">
    <source>
        <dbReference type="PROSITE" id="PS50157"/>
    </source>
</evidence>
<keyword evidence="5" id="KW-0862">Zinc</keyword>
<dbReference type="PANTHER" id="PTHR24394">
    <property type="entry name" value="ZINC FINGER PROTEIN"/>
    <property type="match status" value="1"/>
</dbReference>
<comment type="subcellular location">
    <subcellularLocation>
        <location evidence="1">Nucleus</location>
    </subcellularLocation>
</comment>
<keyword evidence="4 7" id="KW-0863">Zinc-finger</keyword>
<evidence type="ECO:0000313" key="9">
    <source>
        <dbReference type="EMBL" id="CAG9334459.1"/>
    </source>
</evidence>
<feature type="domain" description="C2H2-type" evidence="8">
    <location>
        <begin position="118"/>
        <end position="139"/>
    </location>
</feature>
<reference evidence="9" key="1">
    <citation type="submission" date="2021-09" db="EMBL/GenBank/DDBJ databases">
        <authorList>
            <consortium name="AG Swart"/>
            <person name="Singh M."/>
            <person name="Singh A."/>
            <person name="Seah K."/>
            <person name="Emmerich C."/>
        </authorList>
    </citation>
    <scope>NUCLEOTIDE SEQUENCE</scope>
    <source>
        <strain evidence="9">ATCC30299</strain>
    </source>
</reference>
<accession>A0AAU9K8X4</accession>
<evidence type="ECO:0000256" key="1">
    <source>
        <dbReference type="ARBA" id="ARBA00004123"/>
    </source>
</evidence>
<dbReference type="SMART" id="SM00355">
    <property type="entry name" value="ZnF_C2H2"/>
    <property type="match status" value="3"/>
</dbReference>
<dbReference type="Pfam" id="PF00096">
    <property type="entry name" value="zf-C2H2"/>
    <property type="match status" value="1"/>
</dbReference>
<protein>
    <recommendedName>
        <fullName evidence="8">C2H2-type domain-containing protein</fullName>
    </recommendedName>
</protein>
<dbReference type="GO" id="GO:0000981">
    <property type="term" value="F:DNA-binding transcription factor activity, RNA polymerase II-specific"/>
    <property type="evidence" value="ECO:0007669"/>
    <property type="project" value="TreeGrafter"/>
</dbReference>
<dbReference type="InterPro" id="IPR013087">
    <property type="entry name" value="Znf_C2H2_type"/>
</dbReference>
<dbReference type="GO" id="GO:0008270">
    <property type="term" value="F:zinc ion binding"/>
    <property type="evidence" value="ECO:0007669"/>
    <property type="project" value="UniProtKB-KW"/>
</dbReference>
<evidence type="ECO:0000256" key="5">
    <source>
        <dbReference type="ARBA" id="ARBA00022833"/>
    </source>
</evidence>
<dbReference type="FunFam" id="3.30.160.60:FF:000100">
    <property type="entry name" value="Zinc finger 45-like"/>
    <property type="match status" value="1"/>
</dbReference>
<keyword evidence="10" id="KW-1185">Reference proteome</keyword>
<proteinExistence type="predicted"/>
<keyword evidence="6" id="KW-0539">Nucleus</keyword>